<dbReference type="InterPro" id="IPR006016">
    <property type="entry name" value="UspA"/>
</dbReference>
<name>A0A6J0PRL1_ELAGV</name>
<evidence type="ECO:0000256" key="4">
    <source>
        <dbReference type="ARBA" id="ARBA00022786"/>
    </source>
</evidence>
<dbReference type="OrthoDB" id="4062651at2759"/>
<dbReference type="GeneID" id="105058832"/>
<dbReference type="InParanoid" id="A0A6J0PRL1"/>
<dbReference type="EC" id="2.3.2.27" evidence="2"/>
<dbReference type="Gene3D" id="1.10.510.10">
    <property type="entry name" value="Transferase(Phosphotransferase) domain 1"/>
    <property type="match status" value="1"/>
</dbReference>
<dbReference type="InterPro" id="IPR011009">
    <property type="entry name" value="Kinase-like_dom_sf"/>
</dbReference>
<dbReference type="SUPFAM" id="SSF56112">
    <property type="entry name" value="Protein kinase-like (PK-like)"/>
    <property type="match status" value="1"/>
</dbReference>
<dbReference type="KEGG" id="egu:105058832"/>
<dbReference type="InterPro" id="IPR008271">
    <property type="entry name" value="Ser/Thr_kinase_AS"/>
</dbReference>
<dbReference type="GO" id="GO:0005524">
    <property type="term" value="F:ATP binding"/>
    <property type="evidence" value="ECO:0007669"/>
    <property type="project" value="UniProtKB-KW"/>
</dbReference>
<keyword evidence="7" id="KW-1185">Reference proteome</keyword>
<keyword evidence="5" id="KW-0067">ATP-binding</keyword>
<sequence length="702" mass="78076">MRKAAGHNRVAGVEEVGPAPLVAVAIDDDRNSQHAIKWAADHILTMGQIFYLLHVRRNFPSTQTPIGQQFSMSKADDDVASASVEQMDCQTKEILLPFQCFCSKRGLQCKEVILDDVDVPKAIVDFITNRVIHKLILGASSRNALIRPFKPADVPTIVSKTAPNYCSVYVISKGKLSSTRPATCPITWQSACQFETDTAKNQFQSIKSEPSARDHNRAPARFHSSVFGYDRDNGSFQRSYEASIREKISRDSHAGAHLDFSYQSVASCPSPSRTSTYQSNNYVPRGFHHIGDHHSFMSNARSEYSFYNFHDEQQKSLELNKSSGAYSSSGSGPSGYEPLSWILKEESTSLYNYSVANCGKADGVLRMEEPRLAGEMTPSMAEKEQNPKILLKMKFSDRFNSNVQYRRYTIEEIQKATDNFSDALMIGEGGYGPVYKGNLDHTVVAIKILRSDPTQGMKQFHQEVEILSCIRHPNVVLLMGACPEYGSLVYEHMANGSLEDRLFCKNNTPPLSWHLRFKIAAEIATGLLFLHQTKPEPLVHRDLKPGNILLDQKFVSKIADVGLARLIPPASAGSVTTQYCMTSAAGTLCYIDPEYQTTGLLSVKSDIYALGIILLQLITARPPMGLAHNVDNALENRMLGKLLDPNVPDWPMDDTVKLARLALKCAELRRKDRPDLANVILPELNQLRALAASAEDAFRSNY</sequence>
<comment type="catalytic activity">
    <reaction evidence="1">
        <text>S-ubiquitinyl-[E2 ubiquitin-conjugating enzyme]-L-cysteine + [acceptor protein]-L-lysine = [E2 ubiquitin-conjugating enzyme]-L-cysteine + N(6)-ubiquitinyl-[acceptor protein]-L-lysine.</text>
        <dbReference type="EC" id="2.3.2.27"/>
    </reaction>
</comment>
<reference evidence="8" key="1">
    <citation type="submission" date="2025-08" db="UniProtKB">
        <authorList>
            <consortium name="RefSeq"/>
        </authorList>
    </citation>
    <scope>IDENTIFICATION</scope>
</reference>
<dbReference type="RefSeq" id="XP_019710621.1">
    <property type="nucleotide sequence ID" value="XM_019855062.2"/>
</dbReference>
<dbReference type="FunFam" id="3.30.200.20:FF:000162">
    <property type="entry name" value="Adenine nucleotide alpha hydrolase-like domain kinase"/>
    <property type="match status" value="1"/>
</dbReference>
<dbReference type="SUPFAM" id="SSF52402">
    <property type="entry name" value="Adenine nucleotide alpha hydrolases-like"/>
    <property type="match status" value="1"/>
</dbReference>
<protein>
    <recommendedName>
        <fullName evidence="2">RING-type E3 ubiquitin transferase</fullName>
        <ecNumber evidence="2">2.3.2.27</ecNumber>
    </recommendedName>
</protein>
<feature type="domain" description="Protein kinase" evidence="6">
    <location>
        <begin position="420"/>
        <end position="684"/>
    </location>
</feature>
<dbReference type="PANTHER" id="PTHR45647:SF139">
    <property type="entry name" value="OS02G0152300 PROTEIN"/>
    <property type="match status" value="1"/>
</dbReference>
<dbReference type="PANTHER" id="PTHR45647">
    <property type="entry name" value="OS02G0152300 PROTEIN"/>
    <property type="match status" value="1"/>
</dbReference>
<gene>
    <name evidence="8" type="primary">LOC105058832</name>
</gene>
<dbReference type="InterPro" id="IPR000719">
    <property type="entry name" value="Prot_kinase_dom"/>
</dbReference>
<evidence type="ECO:0000259" key="6">
    <source>
        <dbReference type="PROSITE" id="PS50011"/>
    </source>
</evidence>
<evidence type="ECO:0000313" key="7">
    <source>
        <dbReference type="Proteomes" id="UP000504607"/>
    </source>
</evidence>
<evidence type="ECO:0000256" key="3">
    <source>
        <dbReference type="ARBA" id="ARBA00022741"/>
    </source>
</evidence>
<dbReference type="Proteomes" id="UP000504607">
    <property type="component" value="Chromosome 15"/>
</dbReference>
<dbReference type="GO" id="GO:0061630">
    <property type="term" value="F:ubiquitin protein ligase activity"/>
    <property type="evidence" value="ECO:0007669"/>
    <property type="project" value="UniProtKB-EC"/>
</dbReference>
<dbReference type="AlphaFoldDB" id="A0A6J0PRL1"/>
<proteinExistence type="predicted"/>
<organism evidence="7 8">
    <name type="scientific">Elaeis guineensis var. tenera</name>
    <name type="common">Oil palm</name>
    <dbReference type="NCBI Taxonomy" id="51953"/>
    <lineage>
        <taxon>Eukaryota</taxon>
        <taxon>Viridiplantae</taxon>
        <taxon>Streptophyta</taxon>
        <taxon>Embryophyta</taxon>
        <taxon>Tracheophyta</taxon>
        <taxon>Spermatophyta</taxon>
        <taxon>Magnoliopsida</taxon>
        <taxon>Liliopsida</taxon>
        <taxon>Arecaceae</taxon>
        <taxon>Arecoideae</taxon>
        <taxon>Cocoseae</taxon>
        <taxon>Elaeidinae</taxon>
        <taxon>Elaeis</taxon>
    </lineage>
</organism>
<dbReference type="InterPro" id="IPR014729">
    <property type="entry name" value="Rossmann-like_a/b/a_fold"/>
</dbReference>
<dbReference type="Gene3D" id="3.40.50.620">
    <property type="entry name" value="HUPs"/>
    <property type="match status" value="1"/>
</dbReference>
<dbReference type="InterPro" id="IPR051348">
    <property type="entry name" value="U-box_ubiquitin_ligases"/>
</dbReference>
<dbReference type="CDD" id="cd01989">
    <property type="entry name" value="USP_STK_Ubox_N"/>
    <property type="match status" value="1"/>
</dbReference>
<dbReference type="Gene3D" id="3.30.200.20">
    <property type="entry name" value="Phosphorylase Kinase, domain 1"/>
    <property type="match status" value="1"/>
</dbReference>
<evidence type="ECO:0000256" key="1">
    <source>
        <dbReference type="ARBA" id="ARBA00000900"/>
    </source>
</evidence>
<dbReference type="Pfam" id="PF07714">
    <property type="entry name" value="PK_Tyr_Ser-Thr"/>
    <property type="match status" value="1"/>
</dbReference>
<keyword evidence="4" id="KW-0833">Ubl conjugation pathway</keyword>
<dbReference type="SMART" id="SM00220">
    <property type="entry name" value="S_TKc"/>
    <property type="match status" value="1"/>
</dbReference>
<keyword evidence="3" id="KW-0547">Nucleotide-binding</keyword>
<dbReference type="InterPro" id="IPR001245">
    <property type="entry name" value="Ser-Thr/Tyr_kinase_cat_dom"/>
</dbReference>
<dbReference type="PROSITE" id="PS50011">
    <property type="entry name" value="PROTEIN_KINASE_DOM"/>
    <property type="match status" value="1"/>
</dbReference>
<evidence type="ECO:0000256" key="2">
    <source>
        <dbReference type="ARBA" id="ARBA00012483"/>
    </source>
</evidence>
<evidence type="ECO:0000256" key="5">
    <source>
        <dbReference type="ARBA" id="ARBA00022840"/>
    </source>
</evidence>
<evidence type="ECO:0000313" key="8">
    <source>
        <dbReference type="RefSeq" id="XP_019710621.1"/>
    </source>
</evidence>
<dbReference type="Pfam" id="PF00582">
    <property type="entry name" value="Usp"/>
    <property type="match status" value="1"/>
</dbReference>
<accession>A0A6J0PRL1</accession>
<dbReference type="PROSITE" id="PS00108">
    <property type="entry name" value="PROTEIN_KINASE_ST"/>
    <property type="match status" value="1"/>
</dbReference>
<dbReference type="GO" id="GO:0004672">
    <property type="term" value="F:protein kinase activity"/>
    <property type="evidence" value="ECO:0007669"/>
    <property type="project" value="InterPro"/>
</dbReference>